<keyword evidence="3" id="KW-1185">Reference proteome</keyword>
<protein>
    <submittedName>
        <fullName evidence="2">Uncharacterized protein</fullName>
    </submittedName>
</protein>
<organism evidence="2 3">
    <name type="scientific">Exaiptasia diaphana</name>
    <name type="common">Tropical sea anemone</name>
    <name type="synonym">Aiptasia pulchella</name>
    <dbReference type="NCBI Taxonomy" id="2652724"/>
    <lineage>
        <taxon>Eukaryota</taxon>
        <taxon>Metazoa</taxon>
        <taxon>Cnidaria</taxon>
        <taxon>Anthozoa</taxon>
        <taxon>Hexacorallia</taxon>
        <taxon>Actiniaria</taxon>
        <taxon>Aiptasiidae</taxon>
        <taxon>Exaiptasia</taxon>
    </lineage>
</organism>
<feature type="region of interest" description="Disordered" evidence="1">
    <location>
        <begin position="1"/>
        <end position="70"/>
    </location>
</feature>
<sequence>MPNGKGSNASPPAGHNRGQQSSQRGPTPPQPRPDDYSQRNNQGYPPQQMNVQGMPGIYHQGMVPNQGQPQRMYYNPRAMARPIRVPHHSQQSSQPMYPSPTSGQQIISIQGGGQGYPILQQPFVPSQVCIKDN</sequence>
<feature type="region of interest" description="Disordered" evidence="1">
    <location>
        <begin position="85"/>
        <end position="109"/>
    </location>
</feature>
<feature type="compositionally biased region" description="Polar residues" evidence="1">
    <location>
        <begin position="1"/>
        <end position="10"/>
    </location>
</feature>
<dbReference type="GeneID" id="114576455"/>
<dbReference type="RefSeq" id="XP_028518916.1">
    <property type="nucleotide sequence ID" value="XM_028663115.1"/>
</dbReference>
<reference evidence="2" key="1">
    <citation type="submission" date="2022-11" db="UniProtKB">
        <authorList>
            <consortium name="EnsemblMetazoa"/>
        </authorList>
    </citation>
    <scope>IDENTIFICATION</scope>
</reference>
<dbReference type="Proteomes" id="UP000887567">
    <property type="component" value="Unplaced"/>
</dbReference>
<dbReference type="AlphaFoldDB" id="A0A913YXU9"/>
<accession>A0A913YXU9</accession>
<feature type="compositionally biased region" description="Polar residues" evidence="1">
    <location>
        <begin position="38"/>
        <end position="51"/>
    </location>
</feature>
<evidence type="ECO:0000313" key="2">
    <source>
        <dbReference type="EnsemblMetazoa" id="XP_028518916.1"/>
    </source>
</evidence>
<dbReference type="EnsemblMetazoa" id="XM_028663115.1">
    <property type="protein sequence ID" value="XP_028518916.1"/>
    <property type="gene ID" value="LOC114576455"/>
</dbReference>
<evidence type="ECO:0000256" key="1">
    <source>
        <dbReference type="SAM" id="MobiDB-lite"/>
    </source>
</evidence>
<name>A0A913YXU9_EXADI</name>
<dbReference type="KEGG" id="epa:114576455"/>
<feature type="compositionally biased region" description="Low complexity" evidence="1">
    <location>
        <begin position="89"/>
        <end position="109"/>
    </location>
</feature>
<evidence type="ECO:0000313" key="3">
    <source>
        <dbReference type="Proteomes" id="UP000887567"/>
    </source>
</evidence>
<proteinExistence type="predicted"/>